<dbReference type="Gene3D" id="1.10.10.10">
    <property type="entry name" value="Winged helix-like DNA-binding domain superfamily/Winged helix DNA-binding domain"/>
    <property type="match status" value="1"/>
</dbReference>
<dbReference type="InterPro" id="IPR016032">
    <property type="entry name" value="Sig_transdc_resp-reg_C-effctor"/>
</dbReference>
<protein>
    <submittedName>
        <fullName evidence="6">Autoinducer binding domain protein</fullName>
    </submittedName>
    <submittedName>
        <fullName evidence="5">LuxR family transcriptional regulator</fullName>
    </submittedName>
</protein>
<dbReference type="InterPro" id="IPR005143">
    <property type="entry name" value="TF_LuxR_autoind-bd_dom"/>
</dbReference>
<dbReference type="EMBL" id="FWFY01000013">
    <property type="protein sequence ID" value="SLN67355.1"/>
    <property type="molecule type" value="Genomic_DNA"/>
</dbReference>
<dbReference type="GO" id="GO:0003677">
    <property type="term" value="F:DNA binding"/>
    <property type="evidence" value="ECO:0007669"/>
    <property type="project" value="UniProtKB-KW"/>
</dbReference>
<evidence type="ECO:0000313" key="8">
    <source>
        <dbReference type="Proteomes" id="UP000240624"/>
    </source>
</evidence>
<keyword evidence="3" id="KW-0804">Transcription</keyword>
<keyword evidence="1" id="KW-0805">Transcription regulation</keyword>
<reference evidence="5 8" key="2">
    <citation type="submission" date="2018-03" db="EMBL/GenBank/DDBJ databases">
        <title>Genomic Encyclopedia of Archaeal and Bacterial Type Strains, Phase II (KMG-II): from individual species to whole genera.</title>
        <authorList>
            <person name="Goeker M."/>
        </authorList>
    </citation>
    <scope>NUCLEOTIDE SEQUENCE [LARGE SCALE GENOMIC DNA]</scope>
    <source>
        <strain evidence="5 8">DSM 29956</strain>
    </source>
</reference>
<evidence type="ECO:0000256" key="2">
    <source>
        <dbReference type="ARBA" id="ARBA00023125"/>
    </source>
</evidence>
<dbReference type="SUPFAM" id="SSF75516">
    <property type="entry name" value="Pheromone-binding domain of LuxR-like quorum-sensing transcription factors"/>
    <property type="match status" value="1"/>
</dbReference>
<dbReference type="EMBL" id="PYGB01000015">
    <property type="protein sequence ID" value="PSK81572.1"/>
    <property type="molecule type" value="Genomic_DNA"/>
</dbReference>
<dbReference type="SUPFAM" id="SSF46894">
    <property type="entry name" value="C-terminal effector domain of the bipartite response regulators"/>
    <property type="match status" value="1"/>
</dbReference>
<dbReference type="InterPro" id="IPR036693">
    <property type="entry name" value="TF_LuxR_autoind-bd_dom_sf"/>
</dbReference>
<dbReference type="GO" id="GO:0006355">
    <property type="term" value="P:regulation of DNA-templated transcription"/>
    <property type="evidence" value="ECO:0007669"/>
    <property type="project" value="InterPro"/>
</dbReference>
<dbReference type="Proteomes" id="UP000240624">
    <property type="component" value="Unassembled WGS sequence"/>
</dbReference>
<evidence type="ECO:0000256" key="3">
    <source>
        <dbReference type="ARBA" id="ARBA00023163"/>
    </source>
</evidence>
<dbReference type="Pfam" id="PF03472">
    <property type="entry name" value="Autoind_bind"/>
    <property type="match status" value="1"/>
</dbReference>
<evidence type="ECO:0000256" key="1">
    <source>
        <dbReference type="ARBA" id="ARBA00023015"/>
    </source>
</evidence>
<reference evidence="6 7" key="1">
    <citation type="submission" date="2017-03" db="EMBL/GenBank/DDBJ databases">
        <authorList>
            <person name="Afonso C.L."/>
            <person name="Miller P.J."/>
            <person name="Scott M.A."/>
            <person name="Spackman E."/>
            <person name="Goraichik I."/>
            <person name="Dimitrov K.M."/>
            <person name="Suarez D.L."/>
            <person name="Swayne D.E."/>
        </authorList>
    </citation>
    <scope>NUCLEOTIDE SEQUENCE [LARGE SCALE GENOMIC DNA]</scope>
    <source>
        <strain evidence="6 7">CECT 8367</strain>
    </source>
</reference>
<dbReference type="InterPro" id="IPR036388">
    <property type="entry name" value="WH-like_DNA-bd_sf"/>
</dbReference>
<name>A0A1X7A0S6_9RHOB</name>
<evidence type="ECO:0000259" key="4">
    <source>
        <dbReference type="Pfam" id="PF03472"/>
    </source>
</evidence>
<dbReference type="AlphaFoldDB" id="A0A1X7A0S6"/>
<evidence type="ECO:0000313" key="5">
    <source>
        <dbReference type="EMBL" id="PSK81572.1"/>
    </source>
</evidence>
<evidence type="ECO:0000313" key="7">
    <source>
        <dbReference type="Proteomes" id="UP000193495"/>
    </source>
</evidence>
<sequence length="262" mass="29183">MQNAVAAKSSLVFNALDPRCEARAEALESQKGWSDSTSSHRSGRALQSLTDDYFARLDALCPEGFTFGFHFRFSRPAFTRTTYREDWMRAYSKWNFIVADPSVVWAIAHSGFTRWSNIDLRDPLGVFSTAAEHGYRYGLTIGHGSQDSRTFGTCARGDREFSDAEAAEISDLVRELHNLITPNWHLKPHQKAALELVARDMTYDAICGALNISRTALKNRLNGAKRVLGASTTAEAVRIALERGILETRSFTGISRHLPIAP</sequence>
<dbReference type="Gene3D" id="3.30.450.80">
    <property type="entry name" value="Transcription factor LuxR-like, autoinducer-binding domain"/>
    <property type="match status" value="1"/>
</dbReference>
<organism evidence="6 7">
    <name type="scientific">Limimaricola soesokkakensis</name>
    <dbReference type="NCBI Taxonomy" id="1343159"/>
    <lineage>
        <taxon>Bacteria</taxon>
        <taxon>Pseudomonadati</taxon>
        <taxon>Pseudomonadota</taxon>
        <taxon>Alphaproteobacteria</taxon>
        <taxon>Rhodobacterales</taxon>
        <taxon>Paracoccaceae</taxon>
        <taxon>Limimaricola</taxon>
    </lineage>
</organism>
<accession>A0A1X7A0S6</accession>
<evidence type="ECO:0000313" key="6">
    <source>
        <dbReference type="EMBL" id="SLN67355.1"/>
    </source>
</evidence>
<keyword evidence="2" id="KW-0238">DNA-binding</keyword>
<feature type="domain" description="Transcription factor LuxR-like autoinducer-binding" evidence="4">
    <location>
        <begin position="76"/>
        <end position="168"/>
    </location>
</feature>
<proteinExistence type="predicted"/>
<dbReference type="Proteomes" id="UP000193495">
    <property type="component" value="Unassembled WGS sequence"/>
</dbReference>
<keyword evidence="8" id="KW-1185">Reference proteome</keyword>
<gene>
    <name evidence="5" type="ORF">CLV79_11540</name>
    <name evidence="6" type="ORF">LOS8367_03363</name>
</gene>